<name>A0A0K2U6P4_LEPSM</name>
<feature type="transmembrane region" description="Helical" evidence="1">
    <location>
        <begin position="75"/>
        <end position="95"/>
    </location>
</feature>
<dbReference type="AlphaFoldDB" id="A0A0K2U6P4"/>
<accession>A0A0K2U6P4</accession>
<dbReference type="EMBL" id="HACA01016532">
    <property type="protein sequence ID" value="CDW33893.1"/>
    <property type="molecule type" value="Transcribed_RNA"/>
</dbReference>
<keyword evidence="1" id="KW-0472">Membrane</keyword>
<feature type="transmembrane region" description="Helical" evidence="1">
    <location>
        <begin position="27"/>
        <end position="44"/>
    </location>
</feature>
<reference evidence="2" key="1">
    <citation type="submission" date="2014-05" db="EMBL/GenBank/DDBJ databases">
        <authorList>
            <person name="Chronopoulou M."/>
        </authorList>
    </citation>
    <scope>NUCLEOTIDE SEQUENCE</scope>
    <source>
        <tissue evidence="2">Whole organism</tissue>
    </source>
</reference>
<sequence>MESDGGFKYLFIYAMNNRFNHMKKHNLQYFWVVSLLIHTQPILLPKNVQAFIVIIFVISLSVYKIFTMLEYNGTYYRYMTGPYMIIPIFSCIFFLDIE</sequence>
<evidence type="ECO:0000313" key="2">
    <source>
        <dbReference type="EMBL" id="CDW33893.1"/>
    </source>
</evidence>
<proteinExistence type="predicted"/>
<evidence type="ECO:0000256" key="1">
    <source>
        <dbReference type="SAM" id="Phobius"/>
    </source>
</evidence>
<feature type="transmembrane region" description="Helical" evidence="1">
    <location>
        <begin position="51"/>
        <end position="69"/>
    </location>
</feature>
<protein>
    <submittedName>
        <fullName evidence="2">Uncharacterized protein</fullName>
    </submittedName>
</protein>
<keyword evidence="1" id="KW-0812">Transmembrane</keyword>
<keyword evidence="1" id="KW-1133">Transmembrane helix</keyword>
<organism evidence="2">
    <name type="scientific">Lepeophtheirus salmonis</name>
    <name type="common">Salmon louse</name>
    <name type="synonym">Caligus salmonis</name>
    <dbReference type="NCBI Taxonomy" id="72036"/>
    <lineage>
        <taxon>Eukaryota</taxon>
        <taxon>Metazoa</taxon>
        <taxon>Ecdysozoa</taxon>
        <taxon>Arthropoda</taxon>
        <taxon>Crustacea</taxon>
        <taxon>Multicrustacea</taxon>
        <taxon>Hexanauplia</taxon>
        <taxon>Copepoda</taxon>
        <taxon>Siphonostomatoida</taxon>
        <taxon>Caligidae</taxon>
        <taxon>Lepeophtheirus</taxon>
    </lineage>
</organism>